<gene>
    <name evidence="1" type="ORF">M0R45_001720</name>
</gene>
<dbReference type="AlphaFoldDB" id="A0AAW1VK95"/>
<dbReference type="GO" id="GO:0043489">
    <property type="term" value="P:RNA stabilization"/>
    <property type="evidence" value="ECO:0007669"/>
    <property type="project" value="TreeGrafter"/>
</dbReference>
<proteinExistence type="predicted"/>
<comment type="caution">
    <text evidence="1">The sequence shown here is derived from an EMBL/GenBank/DDBJ whole genome shotgun (WGS) entry which is preliminary data.</text>
</comment>
<keyword evidence="2" id="KW-1185">Reference proteome</keyword>
<dbReference type="PANTHER" id="PTHR15838:SF3">
    <property type="entry name" value="PROTEIN PIGMENT DEFECTIVE 338, CHLOROPLASTIC"/>
    <property type="match status" value="1"/>
</dbReference>
<name>A0AAW1VK95_RUBAR</name>
<dbReference type="PANTHER" id="PTHR15838">
    <property type="entry name" value="NUCLEOLAR PROTEIN OF 40 KDA"/>
    <property type="match status" value="1"/>
</dbReference>
<dbReference type="GO" id="GO:0003723">
    <property type="term" value="F:RNA binding"/>
    <property type="evidence" value="ECO:0007669"/>
    <property type="project" value="TreeGrafter"/>
</dbReference>
<reference evidence="1 2" key="1">
    <citation type="journal article" date="2023" name="G3 (Bethesda)">
        <title>A chromosome-length genome assembly and annotation of blackberry (Rubus argutus, cv. 'Hillquist').</title>
        <authorList>
            <person name="Bruna T."/>
            <person name="Aryal R."/>
            <person name="Dudchenko O."/>
            <person name="Sargent D.J."/>
            <person name="Mead D."/>
            <person name="Buti M."/>
            <person name="Cavallini A."/>
            <person name="Hytonen T."/>
            <person name="Andres J."/>
            <person name="Pham M."/>
            <person name="Weisz D."/>
            <person name="Mascagni F."/>
            <person name="Usai G."/>
            <person name="Natali L."/>
            <person name="Bassil N."/>
            <person name="Fernandez G.E."/>
            <person name="Lomsadze A."/>
            <person name="Armour M."/>
            <person name="Olukolu B."/>
            <person name="Poorten T."/>
            <person name="Britton C."/>
            <person name="Davik J."/>
            <person name="Ashrafi H."/>
            <person name="Aiden E.L."/>
            <person name="Borodovsky M."/>
            <person name="Worthington M."/>
        </authorList>
    </citation>
    <scope>NUCLEOTIDE SEQUENCE [LARGE SCALE GENOMIC DNA]</scope>
    <source>
        <strain evidence="1">PI 553951</strain>
    </source>
</reference>
<organism evidence="1 2">
    <name type="scientific">Rubus argutus</name>
    <name type="common">Southern blackberry</name>
    <dbReference type="NCBI Taxonomy" id="59490"/>
    <lineage>
        <taxon>Eukaryota</taxon>
        <taxon>Viridiplantae</taxon>
        <taxon>Streptophyta</taxon>
        <taxon>Embryophyta</taxon>
        <taxon>Tracheophyta</taxon>
        <taxon>Spermatophyta</taxon>
        <taxon>Magnoliopsida</taxon>
        <taxon>eudicotyledons</taxon>
        <taxon>Gunneridae</taxon>
        <taxon>Pentapetalae</taxon>
        <taxon>rosids</taxon>
        <taxon>fabids</taxon>
        <taxon>Rosales</taxon>
        <taxon>Rosaceae</taxon>
        <taxon>Rosoideae</taxon>
        <taxon>Rosoideae incertae sedis</taxon>
        <taxon>Rubus</taxon>
    </lineage>
</organism>
<dbReference type="EMBL" id="JBEDUW010000262">
    <property type="protein sequence ID" value="KAK9902331.1"/>
    <property type="molecule type" value="Genomic_DNA"/>
</dbReference>
<sequence>MEMNFLGKWEVSAKDMEVKNTLSESLSEPPRAIQSHSIAELESEPGLFLSNKEKLFSEAELMAKKYRQKLPAVLPRRSETPQGDSLPFDRLSMYANWKWFKFEKE</sequence>
<protein>
    <submittedName>
        <fullName evidence="1">Uncharacterized protein</fullName>
    </submittedName>
</protein>
<dbReference type="Proteomes" id="UP001457282">
    <property type="component" value="Unassembled WGS sequence"/>
</dbReference>
<accession>A0AAW1VK95</accession>
<evidence type="ECO:0000313" key="2">
    <source>
        <dbReference type="Proteomes" id="UP001457282"/>
    </source>
</evidence>
<evidence type="ECO:0000313" key="1">
    <source>
        <dbReference type="EMBL" id="KAK9902331.1"/>
    </source>
</evidence>